<accession>A0A3P1VV48</accession>
<dbReference type="InterPro" id="IPR027417">
    <property type="entry name" value="P-loop_NTPase"/>
</dbReference>
<organism evidence="2">
    <name type="scientific">Fusobacterium nucleatum</name>
    <dbReference type="NCBI Taxonomy" id="851"/>
    <lineage>
        <taxon>Bacteria</taxon>
        <taxon>Fusobacteriati</taxon>
        <taxon>Fusobacteriota</taxon>
        <taxon>Fusobacteriia</taxon>
        <taxon>Fusobacteriales</taxon>
        <taxon>Fusobacteriaceae</taxon>
        <taxon>Fusobacterium</taxon>
    </lineage>
</organism>
<gene>
    <name evidence="2" type="ORF">EII28_01925</name>
</gene>
<evidence type="ECO:0000313" key="2">
    <source>
        <dbReference type="EMBL" id="RRD38124.1"/>
    </source>
</evidence>
<keyword evidence="2" id="KW-0067">ATP-binding</keyword>
<dbReference type="Gene3D" id="3.40.50.300">
    <property type="entry name" value="P-loop containing nucleotide triphosphate hydrolases"/>
    <property type="match status" value="2"/>
</dbReference>
<keyword evidence="2" id="KW-0347">Helicase</keyword>
<evidence type="ECO:0000259" key="1">
    <source>
        <dbReference type="PROSITE" id="PS51192"/>
    </source>
</evidence>
<dbReference type="Pfam" id="PF00270">
    <property type="entry name" value="DEAD"/>
    <property type="match status" value="1"/>
</dbReference>
<sequence>MENNIIDVKYSQSGKSKKTNDKGMREMQARAYEKRKSQYLLIKAPPASGKSRALMFIALDKLRKQGLKKVIVAVPEKTIGASFKNTNLKDFGFEYNWEINPRYNLTTGGTEKSKVDTFIEFLKSNEDIVICTHATLRFAYEKLANDDEFNNCLLAIDEFHHISSSENSKLGEILKNIIRNTKAHIVAMTGSYFRGDTVAILEPIDEEKFDKVTYTYYEQLDGYEYLKSFGIGFNFYQGKYISALGEVLDTNKKTIIHIPSVNSRESTKDKDNEVDEIYDLIGKHIKLDYKTGVDYIERKTDGKMLKVINLVDDDAHLRKSRVDYLSKLKSVDDLDIIIALGMAKEGFDWAWCEHALTIGYRGSLTEIVQIIGRCTRDSSNKTHAQFTNLIAQPDATQDETAYTVNTFLKAISASLLMEQVLTPDIKFKARLSPDDVSDSKALIFVKGLKEPSTERSKKIIEKDLPDLRASILSDDDVLKAMTVQNSKLINKLLIPKVIKKVYPDLEDEEIEEIREHIVADNFIKGAEFETVHSNIAGTKEFIKAGNKLVEVDKLDINLIDSVNLFQKAYAVMSRKLDVPTFKIIQRIIDEKRMDITEEEVLANAHKIKEFYNEHSKLPDINSNDEYEKRLAYIVKYLQKEKAKRENDKI</sequence>
<dbReference type="GO" id="GO:0004386">
    <property type="term" value="F:helicase activity"/>
    <property type="evidence" value="ECO:0007669"/>
    <property type="project" value="UniProtKB-KW"/>
</dbReference>
<dbReference type="AlphaFoldDB" id="A0A3P1VV48"/>
<reference evidence="2" key="1">
    <citation type="submission" date="2018-11" db="EMBL/GenBank/DDBJ databases">
        <title>Genomes From Bacteria Associated with the Canine Oral Cavity: a Test Case for Automated Genome-Based Taxonomic Assignment.</title>
        <authorList>
            <person name="Coil D.A."/>
            <person name="Jospin G."/>
            <person name="Darling A.E."/>
            <person name="Wallis C."/>
            <person name="Davis I.J."/>
            <person name="Harris S."/>
            <person name="Eisen J.A."/>
            <person name="Holcombe L.J."/>
            <person name="O'Flynn C."/>
        </authorList>
    </citation>
    <scope>NUCLEOTIDE SEQUENCE [LARGE SCALE GENOMIC DNA]</scope>
    <source>
        <strain evidence="2">OH5060</strain>
    </source>
</reference>
<protein>
    <submittedName>
        <fullName evidence="2">DEAD/DEAH box helicase</fullName>
    </submittedName>
</protein>
<keyword evidence="2" id="KW-0547">Nucleotide-binding</keyword>
<dbReference type="SUPFAM" id="SSF52540">
    <property type="entry name" value="P-loop containing nucleoside triphosphate hydrolases"/>
    <property type="match status" value="1"/>
</dbReference>
<proteinExistence type="predicted"/>
<dbReference type="PROSITE" id="PS51192">
    <property type="entry name" value="HELICASE_ATP_BIND_1"/>
    <property type="match status" value="1"/>
</dbReference>
<dbReference type="InterPro" id="IPR011545">
    <property type="entry name" value="DEAD/DEAH_box_helicase_dom"/>
</dbReference>
<dbReference type="EMBL" id="RQZD01000003">
    <property type="protein sequence ID" value="RRD38124.1"/>
    <property type="molecule type" value="Genomic_DNA"/>
</dbReference>
<dbReference type="SMART" id="SM00487">
    <property type="entry name" value="DEXDc"/>
    <property type="match status" value="1"/>
</dbReference>
<name>A0A3P1VV48_FUSNU</name>
<comment type="caution">
    <text evidence="2">The sequence shown here is derived from an EMBL/GenBank/DDBJ whole genome shotgun (WGS) entry which is preliminary data.</text>
</comment>
<dbReference type="InterPro" id="IPR014001">
    <property type="entry name" value="Helicase_ATP-bd"/>
</dbReference>
<dbReference type="GO" id="GO:0005524">
    <property type="term" value="F:ATP binding"/>
    <property type="evidence" value="ECO:0007669"/>
    <property type="project" value="InterPro"/>
</dbReference>
<dbReference type="GO" id="GO:0003676">
    <property type="term" value="F:nucleic acid binding"/>
    <property type="evidence" value="ECO:0007669"/>
    <property type="project" value="InterPro"/>
</dbReference>
<feature type="domain" description="Helicase ATP-binding" evidence="1">
    <location>
        <begin position="31"/>
        <end position="210"/>
    </location>
</feature>
<keyword evidence="2" id="KW-0378">Hydrolase</keyword>